<accession>A0A4S3KR67</accession>
<evidence type="ECO:0008006" key="3">
    <source>
        <dbReference type="Google" id="ProtNLM"/>
    </source>
</evidence>
<dbReference type="EMBL" id="MWQO01000011">
    <property type="protein sequence ID" value="THD11529.1"/>
    <property type="molecule type" value="Genomic_DNA"/>
</dbReference>
<keyword evidence="2" id="KW-1185">Reference proteome</keyword>
<dbReference type="Proteomes" id="UP000307749">
    <property type="component" value="Unassembled WGS sequence"/>
</dbReference>
<protein>
    <recommendedName>
        <fullName evidence="3">DUF2334 domain-containing protein</fullName>
    </recommendedName>
</protein>
<evidence type="ECO:0000313" key="1">
    <source>
        <dbReference type="EMBL" id="THD11529.1"/>
    </source>
</evidence>
<evidence type="ECO:0000313" key="2">
    <source>
        <dbReference type="Proteomes" id="UP000307749"/>
    </source>
</evidence>
<dbReference type="Pfam" id="PF10096">
    <property type="entry name" value="DUF2334"/>
    <property type="match status" value="1"/>
</dbReference>
<organism evidence="1 2">
    <name type="scientific">Metallibacterium scheffleri</name>
    <dbReference type="NCBI Taxonomy" id="993689"/>
    <lineage>
        <taxon>Bacteria</taxon>
        <taxon>Pseudomonadati</taxon>
        <taxon>Pseudomonadota</taxon>
        <taxon>Gammaproteobacteria</taxon>
        <taxon>Lysobacterales</taxon>
        <taxon>Rhodanobacteraceae</taxon>
        <taxon>Metallibacterium</taxon>
    </lineage>
</organism>
<dbReference type="AlphaFoldDB" id="A0A4S3KR67"/>
<dbReference type="STRING" id="993689.GCA_002077135_01096"/>
<comment type="caution">
    <text evidence="1">The sequence shown here is derived from an EMBL/GenBank/DDBJ whole genome shotgun (WGS) entry which is preliminary data.</text>
</comment>
<dbReference type="RefSeq" id="WP_081126421.1">
    <property type="nucleotide sequence ID" value="NZ_LDOS01000001.1"/>
</dbReference>
<proteinExistence type="predicted"/>
<reference evidence="1 2" key="1">
    <citation type="submission" date="2017-02" db="EMBL/GenBank/DDBJ databases">
        <title>Whole genome sequencing of Metallibacterium scheffleri DSM 24874 (T).</title>
        <authorList>
            <person name="Kumar S."/>
            <person name="Patil P."/>
            <person name="Patil P.B."/>
        </authorList>
    </citation>
    <scope>NUCLEOTIDE SEQUENCE [LARGE SCALE GENOMIC DNA]</scope>
    <source>
        <strain evidence="1 2">DSM 24874</strain>
    </source>
</reference>
<dbReference type="InterPro" id="IPR018763">
    <property type="entry name" value="DUF2334"/>
</dbReference>
<dbReference type="InterPro" id="IPR011330">
    <property type="entry name" value="Glyco_hydro/deAcase_b/a-brl"/>
</dbReference>
<dbReference type="SUPFAM" id="SSF88713">
    <property type="entry name" value="Glycoside hydrolase/deacetylase"/>
    <property type="match status" value="1"/>
</dbReference>
<gene>
    <name evidence="1" type="ORF">B1806_03100</name>
</gene>
<dbReference type="CDD" id="cd11374">
    <property type="entry name" value="CE4_u10"/>
    <property type="match status" value="1"/>
</dbReference>
<dbReference type="Gene3D" id="3.20.20.370">
    <property type="entry name" value="Glycoside hydrolase/deacetylase"/>
    <property type="match status" value="1"/>
</dbReference>
<dbReference type="GO" id="GO:0005975">
    <property type="term" value="P:carbohydrate metabolic process"/>
    <property type="evidence" value="ECO:0007669"/>
    <property type="project" value="InterPro"/>
</dbReference>
<name>A0A4S3KR67_9GAMM</name>
<sequence length="255" mass="27608">MNGVLCIALHDVAPATWDACRVWLDELDALNAHALTLLLVPDFHARGGFEHAPAVVRVLQQRATRGDELAQHGLVHLDQAPAPRTPVAWLRRRVLTAGEGEFAALDESAAAPRLARGRELLGAAGLRVEGFVAPAWLASVGTWRALRAAGYAWTSDHRALYDLAQATRHAAPVLTASPRSAWRRGASRVWLTAMLHATRAAPLLRVGLHPADVAHPALLRAWRDVLRELLAQRACSTKAAALRMSRMVPSAEHAA</sequence>